<evidence type="ECO:0000259" key="1">
    <source>
        <dbReference type="PROSITE" id="PS51186"/>
    </source>
</evidence>
<dbReference type="Gene3D" id="3.40.630.30">
    <property type="match status" value="1"/>
</dbReference>
<protein>
    <submittedName>
        <fullName evidence="3">N-acetyltransferase</fullName>
    </submittedName>
</protein>
<sequence>MHFIHNENQIVLYSDNEELLAEITFPYIDKDTVNINHTFVDASLRGQGIAAKLMLEVVAGLELRQLKAVPTCSYAKGWFEKHTEYRYLLK</sequence>
<dbReference type="PROSITE" id="PS51729">
    <property type="entry name" value="GNAT_YJDJ"/>
    <property type="match status" value="1"/>
</dbReference>
<dbReference type="PANTHER" id="PTHR31435">
    <property type="entry name" value="PROTEIN NATD1"/>
    <property type="match status" value="1"/>
</dbReference>
<feature type="domain" description="N-acetyltransferase" evidence="2">
    <location>
        <begin position="2"/>
        <end position="90"/>
    </location>
</feature>
<dbReference type="InterPro" id="IPR045057">
    <property type="entry name" value="Gcn5-rel_NAT"/>
</dbReference>
<dbReference type="PROSITE" id="PS51186">
    <property type="entry name" value="GNAT"/>
    <property type="match status" value="1"/>
</dbReference>
<dbReference type="AlphaFoldDB" id="A0A923RR09"/>
<dbReference type="GO" id="GO:0016747">
    <property type="term" value="F:acyltransferase activity, transferring groups other than amino-acyl groups"/>
    <property type="evidence" value="ECO:0007669"/>
    <property type="project" value="InterPro"/>
</dbReference>
<dbReference type="PANTHER" id="PTHR31435:SF10">
    <property type="entry name" value="BSR4717 PROTEIN"/>
    <property type="match status" value="1"/>
</dbReference>
<proteinExistence type="predicted"/>
<evidence type="ECO:0000313" key="4">
    <source>
        <dbReference type="Proteomes" id="UP000652477"/>
    </source>
</evidence>
<dbReference type="EMBL" id="JACOPF010000004">
    <property type="protein sequence ID" value="MBC5690134.1"/>
    <property type="molecule type" value="Genomic_DNA"/>
</dbReference>
<name>A0A923RR09_9FIRM</name>
<comment type="caution">
    <text evidence="3">The sequence shown here is derived from an EMBL/GenBank/DDBJ whole genome shotgun (WGS) entry which is preliminary data.</text>
</comment>
<accession>A0A923RR09</accession>
<dbReference type="Proteomes" id="UP000652477">
    <property type="component" value="Unassembled WGS sequence"/>
</dbReference>
<dbReference type="CDD" id="cd04301">
    <property type="entry name" value="NAT_SF"/>
    <property type="match status" value="1"/>
</dbReference>
<evidence type="ECO:0000259" key="2">
    <source>
        <dbReference type="PROSITE" id="PS51729"/>
    </source>
</evidence>
<organism evidence="3 4">
    <name type="scientific">Mediterraneibacter hominis</name>
    <dbReference type="NCBI Taxonomy" id="2763054"/>
    <lineage>
        <taxon>Bacteria</taxon>
        <taxon>Bacillati</taxon>
        <taxon>Bacillota</taxon>
        <taxon>Clostridia</taxon>
        <taxon>Lachnospirales</taxon>
        <taxon>Lachnospiraceae</taxon>
        <taxon>Mediterraneibacter</taxon>
    </lineage>
</organism>
<gene>
    <name evidence="3" type="ORF">H8S37_14550</name>
</gene>
<dbReference type="SUPFAM" id="SSF55729">
    <property type="entry name" value="Acyl-CoA N-acyltransferases (Nat)"/>
    <property type="match status" value="1"/>
</dbReference>
<dbReference type="Pfam" id="PF14542">
    <property type="entry name" value="Acetyltransf_CG"/>
    <property type="match status" value="1"/>
</dbReference>
<dbReference type="InterPro" id="IPR031165">
    <property type="entry name" value="GNAT_YJDJ"/>
</dbReference>
<dbReference type="RefSeq" id="WP_186876798.1">
    <property type="nucleotide sequence ID" value="NZ_JACOPF010000004.1"/>
</dbReference>
<feature type="domain" description="N-acetyltransferase" evidence="1">
    <location>
        <begin position="1"/>
        <end position="90"/>
    </location>
</feature>
<reference evidence="3" key="1">
    <citation type="submission" date="2020-08" db="EMBL/GenBank/DDBJ databases">
        <title>Genome public.</title>
        <authorList>
            <person name="Liu C."/>
            <person name="Sun Q."/>
        </authorList>
    </citation>
    <scope>NUCLEOTIDE SEQUENCE</scope>
    <source>
        <strain evidence="3">NSJ-55</strain>
    </source>
</reference>
<evidence type="ECO:0000313" key="3">
    <source>
        <dbReference type="EMBL" id="MBC5690134.1"/>
    </source>
</evidence>
<dbReference type="InterPro" id="IPR016181">
    <property type="entry name" value="Acyl_CoA_acyltransferase"/>
</dbReference>
<dbReference type="InterPro" id="IPR000182">
    <property type="entry name" value="GNAT_dom"/>
</dbReference>
<keyword evidence="4" id="KW-1185">Reference proteome</keyword>